<feature type="domain" description="DUF4185" evidence="2">
    <location>
        <begin position="81"/>
        <end position="379"/>
    </location>
</feature>
<keyword evidence="4" id="KW-1185">Reference proteome</keyword>
<dbReference type="EMBL" id="JAZEWV010000052">
    <property type="protein sequence ID" value="MEE4546721.1"/>
    <property type="molecule type" value="Genomic_DNA"/>
</dbReference>
<proteinExistence type="predicted"/>
<evidence type="ECO:0000313" key="3">
    <source>
        <dbReference type="EMBL" id="MEE4546721.1"/>
    </source>
</evidence>
<gene>
    <name evidence="3" type="ORF">V2S66_32750</name>
</gene>
<sequence>MSSSDPGTSLGPAVPTAADAPSVRAAAEGPGRRGVLAGVLGSGIGAVTALVAPGAAAATPRTATAATITGGKIRNLTGPAETGRFAAPWTDLGIPARCPNGSMLFVCGDTFNGSGVGGPDWRAPVGLRSSSGDPASLVIDGSVGGSHANGLVPEGHAGGTTAIPSDVFTVGDTMYMHLMRGVIYQTDHSDFWQSRDNGETWQYLCQWPGNQYAGQFQQKTYAVADDGYCYVLSTAFNRNAVSGLLLHRVPQTQLGSPAAYQPWGYANGAWAWGNYPTTITGARKWGEICFRAMGGRYALTWLNMDVLSMRAQVFALPTSNLFTTPEQTMIVPTTPGHESGNAVASPYGGFIVPGSTFANFTIAVSQWYDNQNYRVMQYRINGLASG</sequence>
<dbReference type="RefSeq" id="WP_330800456.1">
    <property type="nucleotide sequence ID" value="NZ_JAZEWV010000052.1"/>
</dbReference>
<comment type="caution">
    <text evidence="3">The sequence shown here is derived from an EMBL/GenBank/DDBJ whole genome shotgun (WGS) entry which is preliminary data.</text>
</comment>
<dbReference type="InterPro" id="IPR025442">
    <property type="entry name" value="DUF4185"/>
</dbReference>
<dbReference type="PROSITE" id="PS51318">
    <property type="entry name" value="TAT"/>
    <property type="match status" value="1"/>
</dbReference>
<organism evidence="3 4">
    <name type="scientific">Actinacidiphila polyblastidii</name>
    <dbReference type="NCBI Taxonomy" id="3110430"/>
    <lineage>
        <taxon>Bacteria</taxon>
        <taxon>Bacillati</taxon>
        <taxon>Actinomycetota</taxon>
        <taxon>Actinomycetes</taxon>
        <taxon>Kitasatosporales</taxon>
        <taxon>Streptomycetaceae</taxon>
        <taxon>Actinacidiphila</taxon>
    </lineage>
</organism>
<dbReference type="Pfam" id="PF13810">
    <property type="entry name" value="DUF4185"/>
    <property type="match status" value="1"/>
</dbReference>
<name>A0ABU7PLL1_9ACTN</name>
<accession>A0ABU7PLL1</accession>
<protein>
    <submittedName>
        <fullName evidence="3">DUF4185 domain-containing protein</fullName>
    </submittedName>
</protein>
<evidence type="ECO:0000256" key="1">
    <source>
        <dbReference type="SAM" id="MobiDB-lite"/>
    </source>
</evidence>
<evidence type="ECO:0000313" key="4">
    <source>
        <dbReference type="Proteomes" id="UP001344658"/>
    </source>
</evidence>
<evidence type="ECO:0000259" key="2">
    <source>
        <dbReference type="Pfam" id="PF13810"/>
    </source>
</evidence>
<reference evidence="3 4" key="1">
    <citation type="submission" date="2023-12" db="EMBL/GenBank/DDBJ databases">
        <title>Streptomyces sp. V4-01.</title>
        <authorList>
            <person name="Somphong A."/>
            <person name="Phongsopitanun W."/>
        </authorList>
    </citation>
    <scope>NUCLEOTIDE SEQUENCE [LARGE SCALE GENOMIC DNA]</scope>
    <source>
        <strain evidence="3 4">V4-01</strain>
    </source>
</reference>
<dbReference type="InterPro" id="IPR006311">
    <property type="entry name" value="TAT_signal"/>
</dbReference>
<dbReference type="Proteomes" id="UP001344658">
    <property type="component" value="Unassembled WGS sequence"/>
</dbReference>
<feature type="region of interest" description="Disordered" evidence="1">
    <location>
        <begin position="1"/>
        <end position="21"/>
    </location>
</feature>